<name>A0ABW4HVN2_9BACI</name>
<dbReference type="Gene3D" id="3.30.1490.20">
    <property type="entry name" value="ATP-grasp fold, A domain"/>
    <property type="match status" value="1"/>
</dbReference>
<evidence type="ECO:0000259" key="2">
    <source>
        <dbReference type="PROSITE" id="PS50975"/>
    </source>
</evidence>
<evidence type="ECO:0000256" key="1">
    <source>
        <dbReference type="PROSITE-ProRule" id="PRU00409"/>
    </source>
</evidence>
<organism evidence="3 4">
    <name type="scientific">Oceanobacillus luteolus</name>
    <dbReference type="NCBI Taxonomy" id="1274358"/>
    <lineage>
        <taxon>Bacteria</taxon>
        <taxon>Bacillati</taxon>
        <taxon>Bacillota</taxon>
        <taxon>Bacilli</taxon>
        <taxon>Bacillales</taxon>
        <taxon>Bacillaceae</taxon>
        <taxon>Oceanobacillus</taxon>
    </lineage>
</organism>
<dbReference type="Proteomes" id="UP001597221">
    <property type="component" value="Unassembled WGS sequence"/>
</dbReference>
<protein>
    <submittedName>
        <fullName evidence="3">Acylphosphatase</fullName>
        <ecNumber evidence="3">3.6.1.7</ecNumber>
    </submittedName>
</protein>
<dbReference type="PANTHER" id="PTHR21621">
    <property type="entry name" value="RIBOSOMAL PROTEIN S6 MODIFICATION PROTEIN"/>
    <property type="match status" value="1"/>
</dbReference>
<keyword evidence="3" id="KW-0378">Hydrolase</keyword>
<dbReference type="InterPro" id="IPR013815">
    <property type="entry name" value="ATP_grasp_subdomain_1"/>
</dbReference>
<gene>
    <name evidence="3" type="ORF">ACFSBH_17190</name>
</gene>
<evidence type="ECO:0000313" key="4">
    <source>
        <dbReference type="Proteomes" id="UP001597221"/>
    </source>
</evidence>
<dbReference type="PANTHER" id="PTHR21621:SF0">
    <property type="entry name" value="BETA-CITRYLGLUTAMATE SYNTHASE B-RELATED"/>
    <property type="match status" value="1"/>
</dbReference>
<dbReference type="PROSITE" id="PS50975">
    <property type="entry name" value="ATP_GRASP"/>
    <property type="match status" value="1"/>
</dbReference>
<feature type="domain" description="ATP-grasp" evidence="2">
    <location>
        <begin position="86"/>
        <end position="338"/>
    </location>
</feature>
<dbReference type="SUPFAM" id="SSF56059">
    <property type="entry name" value="Glutathione synthetase ATP-binding domain-like"/>
    <property type="match status" value="1"/>
</dbReference>
<dbReference type="InterPro" id="IPR001792">
    <property type="entry name" value="Acylphosphatase-like_dom"/>
</dbReference>
<dbReference type="Pfam" id="PF08443">
    <property type="entry name" value="RimK"/>
    <property type="match status" value="1"/>
</dbReference>
<dbReference type="Pfam" id="PF00708">
    <property type="entry name" value="Acylphosphatase"/>
    <property type="match status" value="1"/>
</dbReference>
<dbReference type="EC" id="3.6.1.7" evidence="3"/>
<proteinExistence type="predicted"/>
<dbReference type="InterPro" id="IPR013651">
    <property type="entry name" value="ATP-grasp_RimK-type"/>
</dbReference>
<accession>A0ABW4HVN2</accession>
<dbReference type="GO" id="GO:0003998">
    <property type="term" value="F:acylphosphatase activity"/>
    <property type="evidence" value="ECO:0007669"/>
    <property type="project" value="UniProtKB-EC"/>
</dbReference>
<reference evidence="4" key="1">
    <citation type="journal article" date="2019" name="Int. J. Syst. Evol. Microbiol.">
        <title>The Global Catalogue of Microorganisms (GCM) 10K type strain sequencing project: providing services to taxonomists for standard genome sequencing and annotation.</title>
        <authorList>
            <consortium name="The Broad Institute Genomics Platform"/>
            <consortium name="The Broad Institute Genome Sequencing Center for Infectious Disease"/>
            <person name="Wu L."/>
            <person name="Ma J."/>
        </authorList>
    </citation>
    <scope>NUCLEOTIDE SEQUENCE [LARGE SCALE GENOMIC DNA]</scope>
    <source>
        <strain evidence="4">CGMCC 1.12376</strain>
    </source>
</reference>
<sequence length="523" mass="58853">MEKRWLSHLEGCLPTEARGYPVSMYSIALEGWRRGLSVKFENNNRVRSVIRYSLSDGVKTHYFMGSRGDLVTKEAMRITGDKSLTKKYLAEAGVMIAQGQVFDENVDDDTIIDYAVELGFPVVIKPISAAGGRGVIANIKDKDGFLEAVKYVRNDLNYKEVIVEKHVDGLDYRVYVVGNKVIGAINRIPANVMGDGKKTINQLLQEKNKEKKKNPALTDSPIKKDDEMMSLLKEQGYTLDSVPPKGKRVYLKSKSNISAGGEPIDATDQLTEEVKKNAIKAVNAIPGLAQSGVDILWDSATNDMAVIELNNIPSIRTHLFPLEGQARDVPKAIVDHYFPNSEANHRSPLYYFDIGDIFRGFTNNELKEVAIPNHPKGELISKHLVVSNVKNRALFMKKNFKLAKSLLLNGFINSLNKNKVEILVSGQIDKVNNYIDTITASKTVKVKESNWDKPVKLGFERLKKESSKTSSKKKSISSSSDIEILRKEFKRLEKERDFYKKKYHSVSNSKVWRLANVLRKIKS</sequence>
<dbReference type="EMBL" id="JBHUDE010000155">
    <property type="protein sequence ID" value="MFD1609355.1"/>
    <property type="molecule type" value="Genomic_DNA"/>
</dbReference>
<dbReference type="RefSeq" id="WP_379598781.1">
    <property type="nucleotide sequence ID" value="NZ_JBHUDE010000155.1"/>
</dbReference>
<keyword evidence="4" id="KW-1185">Reference proteome</keyword>
<keyword evidence="1" id="KW-0067">ATP-binding</keyword>
<keyword evidence="1" id="KW-0547">Nucleotide-binding</keyword>
<dbReference type="Gene3D" id="3.30.470.20">
    <property type="entry name" value="ATP-grasp fold, B domain"/>
    <property type="match status" value="2"/>
</dbReference>
<comment type="caution">
    <text evidence="3">The sequence shown here is derived from an EMBL/GenBank/DDBJ whole genome shotgun (WGS) entry which is preliminary data.</text>
</comment>
<evidence type="ECO:0000313" key="3">
    <source>
        <dbReference type="EMBL" id="MFD1609355.1"/>
    </source>
</evidence>
<dbReference type="InterPro" id="IPR011761">
    <property type="entry name" value="ATP-grasp"/>
</dbReference>